<keyword evidence="1" id="KW-0255">Endonuclease</keyword>
<dbReference type="AlphaFoldDB" id="A0A7K2IXK7"/>
<reference evidence="1 2" key="1">
    <citation type="journal article" date="2019" name="Nat. Commun.">
        <title>The antimicrobial potential of Streptomyces from insect microbiomes.</title>
        <authorList>
            <person name="Chevrette M.G."/>
            <person name="Carlson C.M."/>
            <person name="Ortega H.E."/>
            <person name="Thomas C."/>
            <person name="Ananiev G.E."/>
            <person name="Barns K.J."/>
            <person name="Book A.J."/>
            <person name="Cagnazzo J."/>
            <person name="Carlos C."/>
            <person name="Flanigan W."/>
            <person name="Grubbs K.J."/>
            <person name="Horn H.A."/>
            <person name="Hoffmann F.M."/>
            <person name="Klassen J.L."/>
            <person name="Knack J.J."/>
            <person name="Lewin G.R."/>
            <person name="McDonald B.R."/>
            <person name="Muller L."/>
            <person name="Melo W.G.P."/>
            <person name="Pinto-Tomas A.A."/>
            <person name="Schmitz A."/>
            <person name="Wendt-Pienkowski E."/>
            <person name="Wildman S."/>
            <person name="Zhao M."/>
            <person name="Zhang F."/>
            <person name="Bugni T.S."/>
            <person name="Andes D.R."/>
            <person name="Pupo M.T."/>
            <person name="Currie C.R."/>
        </authorList>
    </citation>
    <scope>NUCLEOTIDE SEQUENCE [LARGE SCALE GENOMIC DNA]</scope>
    <source>
        <strain evidence="1 2">SID5840</strain>
    </source>
</reference>
<accession>A0A7K2IXK7</accession>
<sequence>MSEVLRLTEHRPQRGVPLTTAQAALLTMSKLVTVAPEPGGGWCVTADREMVGAIRLSSAQTSIDLTITPKLPVRRLFFLLGHARKGVDWHRHTTSVQEQQELVPAIAHAFARMCERALNQGVLQGYSTIEESATVLRGRLRTADQIRHRFGQPLPAEIRYDDHTVDIPENRLLLAATRKLLRERDLAPATRALLRRILVRLDGVSPLVYGQSLPAWRPNRLNSRLHSPLRLAELVLGSGSYEFKESPGLRVDGLVLRMWQVFEDFVTRALADALRPTGGRCLTQDRRFYLDHAKSAKLRPDFVYEPPGSHSPSGVVDVKYKQVKGAKGNTGDLYQMLAYCTRLGLPEGHLVYAAGPGTATTRHHLHGEPGVTIHQHVLDLDTEPEALLPQVDTIADAIHPGQEQSPCS</sequence>
<keyword evidence="1" id="KW-0540">Nuclease</keyword>
<gene>
    <name evidence="1" type="ORF">GTW20_21160</name>
</gene>
<dbReference type="PANTHER" id="PTHR38733:SF1">
    <property type="entry name" value="TYPE IV METHYL-DIRECTED RESTRICTION ENZYME ECOKMCRBC"/>
    <property type="match status" value="1"/>
</dbReference>
<dbReference type="Proteomes" id="UP000467124">
    <property type="component" value="Unassembled WGS sequence"/>
</dbReference>
<protein>
    <submittedName>
        <fullName evidence="1">Restriction endonuclease</fullName>
    </submittedName>
</protein>
<proteinExistence type="predicted"/>
<comment type="caution">
    <text evidence="1">The sequence shown here is derived from an EMBL/GenBank/DDBJ whole genome shotgun (WGS) entry which is preliminary data.</text>
</comment>
<dbReference type="EMBL" id="WWHY01000001">
    <property type="protein sequence ID" value="MYR34689.1"/>
    <property type="molecule type" value="Genomic_DNA"/>
</dbReference>
<dbReference type="Pfam" id="PF10117">
    <property type="entry name" value="McrBC"/>
    <property type="match status" value="1"/>
</dbReference>
<keyword evidence="1" id="KW-0378">Hydrolase</keyword>
<evidence type="ECO:0000313" key="2">
    <source>
        <dbReference type="Proteomes" id="UP000467124"/>
    </source>
</evidence>
<dbReference type="InterPro" id="IPR019292">
    <property type="entry name" value="McrC"/>
</dbReference>
<dbReference type="RefSeq" id="WP_161111654.1">
    <property type="nucleotide sequence ID" value="NZ_WWHY01000001.1"/>
</dbReference>
<dbReference type="GO" id="GO:0004519">
    <property type="term" value="F:endonuclease activity"/>
    <property type="evidence" value="ECO:0007669"/>
    <property type="project" value="UniProtKB-KW"/>
</dbReference>
<organism evidence="1 2">
    <name type="scientific">Nocardiopsis alba</name>
    <dbReference type="NCBI Taxonomy" id="53437"/>
    <lineage>
        <taxon>Bacteria</taxon>
        <taxon>Bacillati</taxon>
        <taxon>Actinomycetota</taxon>
        <taxon>Actinomycetes</taxon>
        <taxon>Streptosporangiales</taxon>
        <taxon>Nocardiopsidaceae</taxon>
        <taxon>Nocardiopsis</taxon>
    </lineage>
</organism>
<evidence type="ECO:0000313" key="1">
    <source>
        <dbReference type="EMBL" id="MYR34689.1"/>
    </source>
</evidence>
<dbReference type="PANTHER" id="PTHR38733">
    <property type="entry name" value="PROTEIN MCRC"/>
    <property type="match status" value="1"/>
</dbReference>
<name>A0A7K2IXK7_9ACTN</name>